<proteinExistence type="predicted"/>
<accession>A0ABW1C0Y5</accession>
<evidence type="ECO:0000313" key="1">
    <source>
        <dbReference type="EMBL" id="MFC5819230.1"/>
    </source>
</evidence>
<dbReference type="Proteomes" id="UP001596096">
    <property type="component" value="Unassembled WGS sequence"/>
</dbReference>
<organism evidence="1 2">
    <name type="scientific">Nonomuraea harbinensis</name>
    <dbReference type="NCBI Taxonomy" id="1286938"/>
    <lineage>
        <taxon>Bacteria</taxon>
        <taxon>Bacillati</taxon>
        <taxon>Actinomycetota</taxon>
        <taxon>Actinomycetes</taxon>
        <taxon>Streptosporangiales</taxon>
        <taxon>Streptosporangiaceae</taxon>
        <taxon>Nonomuraea</taxon>
    </lineage>
</organism>
<evidence type="ECO:0000313" key="2">
    <source>
        <dbReference type="Proteomes" id="UP001596096"/>
    </source>
</evidence>
<dbReference type="EMBL" id="JBHSNW010000017">
    <property type="protein sequence ID" value="MFC5819230.1"/>
    <property type="molecule type" value="Genomic_DNA"/>
</dbReference>
<protein>
    <submittedName>
        <fullName evidence="1">Uncharacterized protein</fullName>
    </submittedName>
</protein>
<name>A0ABW1C0Y5_9ACTN</name>
<keyword evidence="2" id="KW-1185">Reference proteome</keyword>
<comment type="caution">
    <text evidence="1">The sequence shown here is derived from an EMBL/GenBank/DDBJ whole genome shotgun (WGS) entry which is preliminary data.</text>
</comment>
<sequence length="127" mass="14273">MTAALPEPAEAPPPRWCSPLAGHRFDTTVEVRADEMRGIAELGVRNLRRLQYHDRSAPGWAAIGRLQRPLEVVNAGLDGPVTQHRRRAMLDVVALLLLRCAEEGRTFWGRTEDEWVHLLGRGTCQTQ</sequence>
<reference evidence="2" key="1">
    <citation type="journal article" date="2019" name="Int. J. Syst. Evol. Microbiol.">
        <title>The Global Catalogue of Microorganisms (GCM) 10K type strain sequencing project: providing services to taxonomists for standard genome sequencing and annotation.</title>
        <authorList>
            <consortium name="The Broad Institute Genomics Platform"/>
            <consortium name="The Broad Institute Genome Sequencing Center for Infectious Disease"/>
            <person name="Wu L."/>
            <person name="Ma J."/>
        </authorList>
    </citation>
    <scope>NUCLEOTIDE SEQUENCE [LARGE SCALE GENOMIC DNA]</scope>
    <source>
        <strain evidence="2">CGMCC 4.7106</strain>
    </source>
</reference>
<dbReference type="RefSeq" id="WP_219550800.1">
    <property type="nucleotide sequence ID" value="NZ_JAHKRN010000063.1"/>
</dbReference>
<gene>
    <name evidence="1" type="ORF">ACFPUY_29385</name>
</gene>